<sequence length="171" mass="19283">MDIQENFVNKVAASGLITLNLEDYFHPGERVVYDIKENLFHGLMLREKDFREFIKNHDWQAYSGKNIAIICSADAIVPTWAYMLLASRMKPYANEVVFGNLETLEAVLFTKALAKIDVNAFADERVVIKGCADIEVTAAAFVEITNLLTPVVKSIMYGEPCSTVPIYKRKD</sequence>
<organism evidence="1 2">
    <name type="scientific">Pedobacter africanus</name>
    <dbReference type="NCBI Taxonomy" id="151894"/>
    <lineage>
        <taxon>Bacteria</taxon>
        <taxon>Pseudomonadati</taxon>
        <taxon>Bacteroidota</taxon>
        <taxon>Sphingobacteriia</taxon>
        <taxon>Sphingobacteriales</taxon>
        <taxon>Sphingobacteriaceae</taxon>
        <taxon>Pedobacter</taxon>
    </lineage>
</organism>
<dbReference type="AlphaFoldDB" id="A0A1W2BN34"/>
<accession>A0A1W2BN34</accession>
<dbReference type="STRING" id="151894.SAMN04488524_2494"/>
<reference evidence="2" key="1">
    <citation type="submission" date="2017-04" db="EMBL/GenBank/DDBJ databases">
        <authorList>
            <person name="Varghese N."/>
            <person name="Submissions S."/>
        </authorList>
    </citation>
    <scope>NUCLEOTIDE SEQUENCE [LARGE SCALE GENOMIC DNA]</scope>
    <source>
        <strain evidence="2">DSM 12126</strain>
    </source>
</reference>
<dbReference type="EMBL" id="FWXT01000001">
    <property type="protein sequence ID" value="SMC74233.1"/>
    <property type="molecule type" value="Genomic_DNA"/>
</dbReference>
<dbReference type="Proteomes" id="UP000192756">
    <property type="component" value="Unassembled WGS sequence"/>
</dbReference>
<proteinExistence type="predicted"/>
<name>A0A1W2BN34_9SPHI</name>
<evidence type="ECO:0000313" key="1">
    <source>
        <dbReference type="EMBL" id="SMC74233.1"/>
    </source>
</evidence>
<keyword evidence="2" id="KW-1185">Reference proteome</keyword>
<dbReference type="Pfam" id="PF10652">
    <property type="entry name" value="DUF2480"/>
    <property type="match status" value="1"/>
</dbReference>
<dbReference type="OrthoDB" id="9803040at2"/>
<dbReference type="InterPro" id="IPR018914">
    <property type="entry name" value="DUF2480"/>
</dbReference>
<protein>
    <recommendedName>
        <fullName evidence="3">DUF2480 family protein</fullName>
    </recommendedName>
</protein>
<gene>
    <name evidence="1" type="ORF">SAMN04488524_2494</name>
</gene>
<dbReference type="RefSeq" id="WP_084238957.1">
    <property type="nucleotide sequence ID" value="NZ_FWXT01000001.1"/>
</dbReference>
<evidence type="ECO:0000313" key="2">
    <source>
        <dbReference type="Proteomes" id="UP000192756"/>
    </source>
</evidence>
<evidence type="ECO:0008006" key="3">
    <source>
        <dbReference type="Google" id="ProtNLM"/>
    </source>
</evidence>